<dbReference type="InterPro" id="IPR000847">
    <property type="entry name" value="LysR_HTH_N"/>
</dbReference>
<dbReference type="RefSeq" id="WP_054646049.1">
    <property type="nucleotide sequence ID" value="NZ_FUXS01000002.1"/>
</dbReference>
<dbReference type="InterPro" id="IPR036388">
    <property type="entry name" value="WH-like_DNA-bd_sf"/>
</dbReference>
<dbReference type="SUPFAM" id="SSF46785">
    <property type="entry name" value="Winged helix' DNA-binding domain"/>
    <property type="match status" value="1"/>
</dbReference>
<dbReference type="PROSITE" id="PS50931">
    <property type="entry name" value="HTH_LYSR"/>
    <property type="match status" value="1"/>
</dbReference>
<evidence type="ECO:0000313" key="2">
    <source>
        <dbReference type="EMBL" id="KRN78842.1"/>
    </source>
</evidence>
<evidence type="ECO:0000313" key="3">
    <source>
        <dbReference type="Proteomes" id="UP000051565"/>
    </source>
</evidence>
<dbReference type="Proteomes" id="UP000051565">
    <property type="component" value="Unassembled WGS sequence"/>
</dbReference>
<accession>A0A0R2JVZ2</accession>
<dbReference type="STRING" id="53444.AYR59_02555"/>
<dbReference type="InterPro" id="IPR050950">
    <property type="entry name" value="HTH-type_LysR_regulators"/>
</dbReference>
<keyword evidence="3" id="KW-1185">Reference proteome</keyword>
<organism evidence="2 3">
    <name type="scientific">Fructilactobacillus lindneri DSM 20690 = JCM 11027</name>
    <dbReference type="NCBI Taxonomy" id="1122148"/>
    <lineage>
        <taxon>Bacteria</taxon>
        <taxon>Bacillati</taxon>
        <taxon>Bacillota</taxon>
        <taxon>Bacilli</taxon>
        <taxon>Lactobacillales</taxon>
        <taxon>Lactobacillaceae</taxon>
        <taxon>Fructilactobacillus</taxon>
    </lineage>
</organism>
<dbReference type="AlphaFoldDB" id="A0A0R2JVZ2"/>
<proteinExistence type="predicted"/>
<dbReference type="InterPro" id="IPR036390">
    <property type="entry name" value="WH_DNA-bd_sf"/>
</dbReference>
<dbReference type="PATRIC" id="fig|1122148.6.peg.1149"/>
<dbReference type="GeneID" id="61249755"/>
<dbReference type="GO" id="GO:0005829">
    <property type="term" value="C:cytosol"/>
    <property type="evidence" value="ECO:0007669"/>
    <property type="project" value="TreeGrafter"/>
</dbReference>
<dbReference type="PANTHER" id="PTHR30419">
    <property type="entry name" value="HTH-TYPE TRANSCRIPTIONAL REGULATOR YBHD"/>
    <property type="match status" value="1"/>
</dbReference>
<dbReference type="Gene3D" id="1.10.10.10">
    <property type="entry name" value="Winged helix-like DNA-binding domain superfamily/Winged helix DNA-binding domain"/>
    <property type="match status" value="1"/>
</dbReference>
<name>A0A0R2JVZ2_9LACO</name>
<dbReference type="OrthoDB" id="9803735at2"/>
<dbReference type="EMBL" id="JQBT01000033">
    <property type="protein sequence ID" value="KRN78842.1"/>
    <property type="molecule type" value="Genomic_DNA"/>
</dbReference>
<dbReference type="GO" id="GO:0003700">
    <property type="term" value="F:DNA-binding transcription factor activity"/>
    <property type="evidence" value="ECO:0007669"/>
    <property type="project" value="InterPro"/>
</dbReference>
<reference evidence="2 3" key="1">
    <citation type="journal article" date="2015" name="Genome Announc.">
        <title>Expanding the biotechnology potential of lactobacilli through comparative genomics of 213 strains and associated genera.</title>
        <authorList>
            <person name="Sun Z."/>
            <person name="Harris H.M."/>
            <person name="McCann A."/>
            <person name="Guo C."/>
            <person name="Argimon S."/>
            <person name="Zhang W."/>
            <person name="Yang X."/>
            <person name="Jeffery I.B."/>
            <person name="Cooney J.C."/>
            <person name="Kagawa T.F."/>
            <person name="Liu W."/>
            <person name="Song Y."/>
            <person name="Salvetti E."/>
            <person name="Wrobel A."/>
            <person name="Rasinkangas P."/>
            <person name="Parkhill J."/>
            <person name="Rea M.C."/>
            <person name="O'Sullivan O."/>
            <person name="Ritari J."/>
            <person name="Douillard F.P."/>
            <person name="Paul Ross R."/>
            <person name="Yang R."/>
            <person name="Briner A.E."/>
            <person name="Felis G.E."/>
            <person name="de Vos W.M."/>
            <person name="Barrangou R."/>
            <person name="Klaenhammer T.R."/>
            <person name="Caufield P.W."/>
            <person name="Cui Y."/>
            <person name="Zhang H."/>
            <person name="O'Toole P.W."/>
        </authorList>
    </citation>
    <scope>NUCLEOTIDE SEQUENCE [LARGE SCALE GENOMIC DNA]</scope>
    <source>
        <strain evidence="2 3">DSM 20690</strain>
    </source>
</reference>
<dbReference type="Pfam" id="PF00126">
    <property type="entry name" value="HTH_1"/>
    <property type="match status" value="1"/>
</dbReference>
<sequence>MKLQNLQYFEKLIELKNYSDVANYFNVGQSTVSMGIKRLEQDIGYNLIVHKSKYNEVILMPAGKEFHKHSKEIVVHVALLEKEVERQLQQLI</sequence>
<protein>
    <recommendedName>
        <fullName evidence="1">HTH lysR-type domain-containing protein</fullName>
    </recommendedName>
</protein>
<feature type="domain" description="HTH lysR-type" evidence="1">
    <location>
        <begin position="1"/>
        <end position="60"/>
    </location>
</feature>
<comment type="caution">
    <text evidence="2">The sequence shown here is derived from an EMBL/GenBank/DDBJ whole genome shotgun (WGS) entry which is preliminary data.</text>
</comment>
<evidence type="ECO:0000259" key="1">
    <source>
        <dbReference type="PROSITE" id="PS50931"/>
    </source>
</evidence>
<gene>
    <name evidence="2" type="ORF">IV52_GL001122</name>
</gene>